<feature type="compositionally biased region" description="Polar residues" evidence="1">
    <location>
        <begin position="271"/>
        <end position="283"/>
    </location>
</feature>
<evidence type="ECO:0000256" key="1">
    <source>
        <dbReference type="SAM" id="MobiDB-lite"/>
    </source>
</evidence>
<keyword evidence="2" id="KW-0812">Transmembrane</keyword>
<feature type="region of interest" description="Disordered" evidence="1">
    <location>
        <begin position="196"/>
        <end position="289"/>
    </location>
</feature>
<evidence type="ECO:0000313" key="3">
    <source>
        <dbReference type="EMBL" id="SBT36747.1"/>
    </source>
</evidence>
<name>A0A1A8YZP6_PLAOA</name>
<keyword evidence="6" id="KW-1185">Reference proteome</keyword>
<reference evidence="4" key="2">
    <citation type="submission" date="2016-05" db="EMBL/GenBank/DDBJ databases">
        <authorList>
            <person name="Lavstsen T."/>
            <person name="Jespersen J.S."/>
        </authorList>
    </citation>
    <scope>NUCLEOTIDE SEQUENCE [LARGE SCALE GENOMIC DNA]</scope>
</reference>
<evidence type="ECO:0000313" key="6">
    <source>
        <dbReference type="Proteomes" id="UP000078555"/>
    </source>
</evidence>
<sequence length="614" mass="67907">MIVPLQTNLFQLIHIFFLKTDDKFINKNLNTQLRPLSIWKVDDVNNTSEEDSEFVKKCKDLRQYLEQFNANYKHCFNGEAADLFLYSKNLMNKALIRCTNYEKRQALLERDKEGQMIAANDLGELQAEDKDSAEDEDSTKVTLPVEKKNEPGYTGNDATRKSKEFEDQKQQCVDGTHSSVSESIIQQVTSGSSQILSLSNDSLSPNNGQPGSEAQSSGSLSPEDSLNDVSTLETPETNGTVPQGDNSLRSVPIMDSKSNNPSDVSGLGKGNNLNTQVNDNSDLISEPHKFPSAPEITVAEPLVDQVDQTDRTPQDGATGSLSTETSAKEISRGLSTHSEGTSPISAASPARELAPTGSVLSAEGESPTGISPIIGMLSHSYKSVSIVTLLSGELSLHVKRVASAAHQLSDEIMSPIFQYPLASQIASPVQHLSQSQLSNAEEIAPQKQTSAKMEHPAQALPLQEGCKHHKTTCSEHIRTYQSDVQNLNMHNYNSGEQNSLHNIGFSSKGEFPSEPYSVQGDAKSHTSNTESQEIPIKTYIIIILVILAIILFTILLFKYACLRGYFSKKKKKKRQRIQEELDRIMYSPSIFDEKNMYLPYSRLENSYNDIEYEI</sequence>
<dbReference type="Proteomes" id="UP000078555">
    <property type="component" value="Unassembled WGS sequence"/>
</dbReference>
<keyword evidence="2" id="KW-1133">Transmembrane helix</keyword>
<feature type="compositionally biased region" description="Low complexity" evidence="1">
    <location>
        <begin position="196"/>
        <end position="207"/>
    </location>
</feature>
<protein>
    <submittedName>
        <fullName evidence="4">PIR Superfamily Protein</fullName>
    </submittedName>
</protein>
<evidence type="ECO:0000313" key="5">
    <source>
        <dbReference type="Proteomes" id="UP000078550"/>
    </source>
</evidence>
<reference evidence="5 6" key="1">
    <citation type="submission" date="2016-05" db="EMBL/GenBank/DDBJ databases">
        <authorList>
            <person name="Naeem Raeece"/>
        </authorList>
    </citation>
    <scope>NUCLEOTIDE SEQUENCE [LARGE SCALE GENOMIC DNA]</scope>
</reference>
<dbReference type="Proteomes" id="UP000078550">
    <property type="component" value="Unassembled WGS sequence"/>
</dbReference>
<feature type="region of interest" description="Disordered" evidence="1">
    <location>
        <begin position="123"/>
        <end position="178"/>
    </location>
</feature>
<feature type="compositionally biased region" description="Polar residues" evidence="1">
    <location>
        <begin position="208"/>
        <end position="249"/>
    </location>
</feature>
<organism evidence="4 5">
    <name type="scientific">Plasmodium ovale wallikeri</name>
    <dbReference type="NCBI Taxonomy" id="864142"/>
    <lineage>
        <taxon>Eukaryota</taxon>
        <taxon>Sar</taxon>
        <taxon>Alveolata</taxon>
        <taxon>Apicomplexa</taxon>
        <taxon>Aconoidasida</taxon>
        <taxon>Haemosporida</taxon>
        <taxon>Plasmodiidae</taxon>
        <taxon>Plasmodium</taxon>
        <taxon>Plasmodium (Plasmodium)</taxon>
    </lineage>
</organism>
<feature type="compositionally biased region" description="Polar residues" evidence="1">
    <location>
        <begin position="333"/>
        <end position="345"/>
    </location>
</feature>
<evidence type="ECO:0000313" key="4">
    <source>
        <dbReference type="EMBL" id="SBT37184.1"/>
    </source>
</evidence>
<gene>
    <name evidence="3" type="ORF">POVWA1_034020</name>
    <name evidence="4" type="ORF">POVWA2_033160</name>
</gene>
<keyword evidence="2" id="KW-0472">Membrane</keyword>
<feature type="compositionally biased region" description="Polar residues" evidence="1">
    <location>
        <begin position="315"/>
        <end position="325"/>
    </location>
</feature>
<proteinExistence type="predicted"/>
<dbReference type="AlphaFoldDB" id="A0A1A8YZP6"/>
<accession>A0A1A8YZP6</accession>
<dbReference type="EMBL" id="FLRD01000100">
    <property type="protein sequence ID" value="SBT36747.1"/>
    <property type="molecule type" value="Genomic_DNA"/>
</dbReference>
<feature type="compositionally biased region" description="Basic and acidic residues" evidence="1">
    <location>
        <begin position="158"/>
        <end position="169"/>
    </location>
</feature>
<feature type="region of interest" description="Disordered" evidence="1">
    <location>
        <begin position="308"/>
        <end position="367"/>
    </location>
</feature>
<feature type="transmembrane region" description="Helical" evidence="2">
    <location>
        <begin position="539"/>
        <end position="566"/>
    </location>
</feature>
<dbReference type="EMBL" id="FLRE01000128">
    <property type="protein sequence ID" value="SBT37184.1"/>
    <property type="molecule type" value="Genomic_DNA"/>
</dbReference>
<evidence type="ECO:0000256" key="2">
    <source>
        <dbReference type="SAM" id="Phobius"/>
    </source>
</evidence>